<organism evidence="2">
    <name type="scientific">viral metagenome</name>
    <dbReference type="NCBI Taxonomy" id="1070528"/>
    <lineage>
        <taxon>unclassified sequences</taxon>
        <taxon>metagenomes</taxon>
        <taxon>organismal metagenomes</taxon>
    </lineage>
</organism>
<dbReference type="EMBL" id="MN740401">
    <property type="protein sequence ID" value="QHU04524.1"/>
    <property type="molecule type" value="Genomic_DNA"/>
</dbReference>
<evidence type="ECO:0000313" key="2">
    <source>
        <dbReference type="EMBL" id="QHU04524.1"/>
    </source>
</evidence>
<sequence length="74" mass="8719">MPKGVKTLEKELHETKDILKHHEYHRRVGDLRKLPSKTDLEAHITKLEKALEKAKSKSGGTRRRRRGTRSTRHR</sequence>
<evidence type="ECO:0000256" key="1">
    <source>
        <dbReference type="SAM" id="MobiDB-lite"/>
    </source>
</evidence>
<reference evidence="2" key="1">
    <citation type="journal article" date="2020" name="Nature">
        <title>Giant virus diversity and host interactions through global metagenomics.</title>
        <authorList>
            <person name="Schulz F."/>
            <person name="Roux S."/>
            <person name="Paez-Espino D."/>
            <person name="Jungbluth S."/>
            <person name="Walsh D.A."/>
            <person name="Denef V.J."/>
            <person name="McMahon K.D."/>
            <person name="Konstantinidis K.T."/>
            <person name="Eloe-Fadrosh E.A."/>
            <person name="Kyrpides N.C."/>
            <person name="Woyke T."/>
        </authorList>
    </citation>
    <scope>NUCLEOTIDE SEQUENCE</scope>
    <source>
        <strain evidence="2">GVMAG-M-3300027708-51</strain>
    </source>
</reference>
<feature type="region of interest" description="Disordered" evidence="1">
    <location>
        <begin position="51"/>
        <end position="74"/>
    </location>
</feature>
<accession>A0A6C0JLK4</accession>
<proteinExistence type="predicted"/>
<feature type="compositionally biased region" description="Basic residues" evidence="1">
    <location>
        <begin position="60"/>
        <end position="74"/>
    </location>
</feature>
<name>A0A6C0JLK4_9ZZZZ</name>
<protein>
    <submittedName>
        <fullName evidence="2">Uncharacterized protein</fullName>
    </submittedName>
</protein>
<dbReference type="AlphaFoldDB" id="A0A6C0JLK4"/>